<dbReference type="AlphaFoldDB" id="A0A445IMH9"/>
<evidence type="ECO:0000313" key="4">
    <source>
        <dbReference type="Proteomes" id="UP000289340"/>
    </source>
</evidence>
<gene>
    <name evidence="3" type="ORF">D0Y65_027093</name>
</gene>
<evidence type="ECO:0000259" key="2">
    <source>
        <dbReference type="Pfam" id="PF07727"/>
    </source>
</evidence>
<feature type="region of interest" description="Disordered" evidence="1">
    <location>
        <begin position="551"/>
        <end position="576"/>
    </location>
</feature>
<dbReference type="PANTHER" id="PTHR11439:SF517">
    <property type="entry name" value="CYSTEINE-RICH RLK (RECEPTOR-LIKE PROTEIN KINASE) 8"/>
    <property type="match status" value="1"/>
</dbReference>
<evidence type="ECO:0000256" key="1">
    <source>
        <dbReference type="SAM" id="MobiDB-lite"/>
    </source>
</evidence>
<dbReference type="EMBL" id="QZWG01000010">
    <property type="protein sequence ID" value="RZB87277.1"/>
    <property type="molecule type" value="Genomic_DNA"/>
</dbReference>
<feature type="domain" description="Reverse transcriptase Ty1/copia-type" evidence="2">
    <location>
        <begin position="11"/>
        <end position="254"/>
    </location>
</feature>
<keyword evidence="3" id="KW-0548">Nucleotidyltransferase</keyword>
<evidence type="ECO:0000313" key="3">
    <source>
        <dbReference type="EMBL" id="RZB87277.1"/>
    </source>
</evidence>
<proteinExistence type="predicted"/>
<comment type="caution">
    <text evidence="3">The sequence shown here is derived from an EMBL/GenBank/DDBJ whole genome shotgun (WGS) entry which is preliminary data.</text>
</comment>
<dbReference type="Proteomes" id="UP000289340">
    <property type="component" value="Chromosome 10"/>
</dbReference>
<organism evidence="3 4">
    <name type="scientific">Glycine soja</name>
    <name type="common">Wild soybean</name>
    <dbReference type="NCBI Taxonomy" id="3848"/>
    <lineage>
        <taxon>Eukaryota</taxon>
        <taxon>Viridiplantae</taxon>
        <taxon>Streptophyta</taxon>
        <taxon>Embryophyta</taxon>
        <taxon>Tracheophyta</taxon>
        <taxon>Spermatophyta</taxon>
        <taxon>Magnoliopsida</taxon>
        <taxon>eudicotyledons</taxon>
        <taxon>Gunneridae</taxon>
        <taxon>Pentapetalae</taxon>
        <taxon>rosids</taxon>
        <taxon>fabids</taxon>
        <taxon>Fabales</taxon>
        <taxon>Fabaceae</taxon>
        <taxon>Papilionoideae</taxon>
        <taxon>50 kb inversion clade</taxon>
        <taxon>NPAAA clade</taxon>
        <taxon>indigoferoid/millettioid clade</taxon>
        <taxon>Phaseoleae</taxon>
        <taxon>Glycine</taxon>
        <taxon>Glycine subgen. Soja</taxon>
    </lineage>
</organism>
<keyword evidence="3" id="KW-0808">Transferase</keyword>
<dbReference type="SUPFAM" id="SSF56672">
    <property type="entry name" value="DNA/RNA polymerases"/>
    <property type="match status" value="1"/>
</dbReference>
<accession>A0A445IMH9</accession>
<dbReference type="EC" id="2.7.7.7" evidence="3"/>
<sequence>MNAEMKAIEKNKTWELVNIPDGVKPIGVKWIFKTKFNEHGQIEKYKARIVVKGYAQQYGINYTKVFALVARLDTIRVLLAVATQRSCEVFQLDVKSAFLHGELQEEVYVQQPVGFIKKGRENHVYRLRKALYGLMQAPQTWYSKIEAYFAREKFVRCSSEHTLFTKKVHDNVLIVSLYVDDLIFTGNCKDICEEFKSSMQLEFDMIDLGKMRHFLAIEVIQNEAGIFICQRQYAREVLARFNMIECNSVQNPIVPGTTLPKDDEGSSVDATKFKQAVGSLMYLTVTRLDLMFGVSLISIYMTNPKESHWVATKRISRYLKGTIEHDLFYQKGKKTGLSAYSDSNYAGDLDDRRSTSGSIFMMGTAAVSWASKKQPIVSLSTTEAEYIVAASCACQCIWLRRILEHLGLGEKGATEILCDNKSTIQLSKNPVLHGRKKRLSHMENMLMQFMETSQASFKANQNSIQNLEIQVGESYSMENCCWEQELQPYNQYEEERISNLENVLMQFMETSEANQHAFQNLEIQVGKLAKEVAELPFLVTKEENFVEVEVHEESLVEEHDSREKYDEKSEERTQQQ</sequence>
<dbReference type="CDD" id="cd09272">
    <property type="entry name" value="RNase_HI_RT_Ty1"/>
    <property type="match status" value="1"/>
</dbReference>
<name>A0A445IMH9_GLYSO</name>
<dbReference type="Pfam" id="PF07727">
    <property type="entry name" value="RVT_2"/>
    <property type="match status" value="1"/>
</dbReference>
<dbReference type="InterPro" id="IPR013103">
    <property type="entry name" value="RVT_2"/>
</dbReference>
<reference evidence="3 4" key="1">
    <citation type="submission" date="2018-09" db="EMBL/GenBank/DDBJ databases">
        <title>A high-quality reference genome of wild soybean provides a powerful tool to mine soybean genomes.</title>
        <authorList>
            <person name="Xie M."/>
            <person name="Chung C.Y.L."/>
            <person name="Li M.-W."/>
            <person name="Wong F.-L."/>
            <person name="Chan T.-F."/>
            <person name="Lam H.-M."/>
        </authorList>
    </citation>
    <scope>NUCLEOTIDE SEQUENCE [LARGE SCALE GENOMIC DNA]</scope>
    <source>
        <strain evidence="4">cv. W05</strain>
        <tissue evidence="3">Hypocotyl of etiolated seedlings</tissue>
    </source>
</reference>
<dbReference type="InterPro" id="IPR043502">
    <property type="entry name" value="DNA/RNA_pol_sf"/>
</dbReference>
<keyword evidence="4" id="KW-1185">Reference proteome</keyword>
<dbReference type="GO" id="GO:0003887">
    <property type="term" value="F:DNA-directed DNA polymerase activity"/>
    <property type="evidence" value="ECO:0007669"/>
    <property type="project" value="UniProtKB-EC"/>
</dbReference>
<protein>
    <submittedName>
        <fullName evidence="3">Retrovirus-related Pol polyprotein from transposon RE2</fullName>
        <ecNumber evidence="3">2.7.7.7</ecNumber>
    </submittedName>
</protein>
<dbReference type="PANTHER" id="PTHR11439">
    <property type="entry name" value="GAG-POL-RELATED RETROTRANSPOSON"/>
    <property type="match status" value="1"/>
</dbReference>